<dbReference type="GeneID" id="67018182"/>
<keyword evidence="2" id="KW-1185">Reference proteome</keyword>
<organism evidence="1 2">
    <name type="scientific">Alternaria atra</name>
    <dbReference type="NCBI Taxonomy" id="119953"/>
    <lineage>
        <taxon>Eukaryota</taxon>
        <taxon>Fungi</taxon>
        <taxon>Dikarya</taxon>
        <taxon>Ascomycota</taxon>
        <taxon>Pezizomycotina</taxon>
        <taxon>Dothideomycetes</taxon>
        <taxon>Pleosporomycetidae</taxon>
        <taxon>Pleosporales</taxon>
        <taxon>Pleosporineae</taxon>
        <taxon>Pleosporaceae</taxon>
        <taxon>Alternaria</taxon>
        <taxon>Alternaria sect. Ulocladioides</taxon>
    </lineage>
</organism>
<dbReference type="Proteomes" id="UP000676310">
    <property type="component" value="Unassembled WGS sequence"/>
</dbReference>
<comment type="caution">
    <text evidence="1">The sequence shown here is derived from an EMBL/GenBank/DDBJ whole genome shotgun (WGS) entry which is preliminary data.</text>
</comment>
<protein>
    <submittedName>
        <fullName evidence="1">Uncharacterized protein</fullName>
    </submittedName>
</protein>
<gene>
    <name evidence="1" type="ORF">ALTATR162_LOCUS6307</name>
</gene>
<proteinExistence type="predicted"/>
<dbReference type="EMBL" id="CAJRGZ010000019">
    <property type="protein sequence ID" value="CAG5162877.1"/>
    <property type="molecule type" value="Genomic_DNA"/>
</dbReference>
<accession>A0A8J2IB19</accession>
<name>A0A8J2IB19_9PLEO</name>
<evidence type="ECO:0000313" key="2">
    <source>
        <dbReference type="Proteomes" id="UP000676310"/>
    </source>
</evidence>
<dbReference type="OrthoDB" id="3700112at2759"/>
<dbReference type="RefSeq" id="XP_043169863.1">
    <property type="nucleotide sequence ID" value="XM_043313928.1"/>
</dbReference>
<sequence>MGEEWPEQQMPARVYPHNTHLICDPTEGSDGVEFDLNKGASFRNLAQEASWLLIESFRTWDEAKRRSLRTMVDARDGSRDVSVKYITGYLFQELSKHIANAEKTAGLLPPWWDAEKRDACINVAKEIYRWSIFPR</sequence>
<reference evidence="1" key="1">
    <citation type="submission" date="2021-05" db="EMBL/GenBank/DDBJ databases">
        <authorList>
            <person name="Stam R."/>
        </authorList>
    </citation>
    <scope>NUCLEOTIDE SEQUENCE</scope>
    <source>
        <strain evidence="1">CS162</strain>
    </source>
</reference>
<evidence type="ECO:0000313" key="1">
    <source>
        <dbReference type="EMBL" id="CAG5162877.1"/>
    </source>
</evidence>
<dbReference type="AlphaFoldDB" id="A0A8J2IB19"/>